<organism evidence="4 5">
    <name type="scientific">Candidatus Dojkabacteria bacterium</name>
    <dbReference type="NCBI Taxonomy" id="2099670"/>
    <lineage>
        <taxon>Bacteria</taxon>
        <taxon>Candidatus Dojkabacteria</taxon>
    </lineage>
</organism>
<feature type="non-terminal residue" evidence="4">
    <location>
        <position position="1"/>
    </location>
</feature>
<evidence type="ECO:0000313" key="4">
    <source>
        <dbReference type="EMBL" id="TXG77641.1"/>
    </source>
</evidence>
<keyword evidence="3" id="KW-0231">Viral genome packaging</keyword>
<dbReference type="Proteomes" id="UP000321026">
    <property type="component" value="Unassembled WGS sequence"/>
</dbReference>
<sequence>RQESEYLGPMIEREADLLAEQGLLPPMPELLLEAKGEYTIEYDSPLSRTQRAEEASGLMRTVESALNVVNVTQNPEPLDHFDWDVIIPEISEIQGVPTRWMRDIKQVEEIRAGRAEQAQTQQLIQGAPAAAAMVKAVSSAQKGK</sequence>
<evidence type="ECO:0000313" key="5">
    <source>
        <dbReference type="Proteomes" id="UP000321026"/>
    </source>
</evidence>
<dbReference type="Pfam" id="PF12236">
    <property type="entry name" value="Head-tail_con"/>
    <property type="match status" value="1"/>
</dbReference>
<evidence type="ECO:0000256" key="1">
    <source>
        <dbReference type="ARBA" id="ARBA00004328"/>
    </source>
</evidence>
<comment type="subcellular location">
    <subcellularLocation>
        <location evidence="1">Virion</location>
    </subcellularLocation>
</comment>
<evidence type="ECO:0000256" key="2">
    <source>
        <dbReference type="ARBA" id="ARBA00022612"/>
    </source>
</evidence>
<protein>
    <submittedName>
        <fullName evidence="4">Uncharacterized protein</fullName>
    </submittedName>
</protein>
<dbReference type="InterPro" id="IPR020991">
    <property type="entry name" value="Connector_podovirus"/>
</dbReference>
<reference evidence="4 5" key="1">
    <citation type="submission" date="2018-09" db="EMBL/GenBank/DDBJ databases">
        <title>Metagenome Assembled Genomes from an Advanced Water Purification Facility.</title>
        <authorList>
            <person name="Stamps B.W."/>
            <person name="Spear J.R."/>
        </authorList>
    </citation>
    <scope>NUCLEOTIDE SEQUENCE [LARGE SCALE GENOMIC DNA]</scope>
    <source>
        <strain evidence="4">Bin_63_2</strain>
    </source>
</reference>
<dbReference type="AlphaFoldDB" id="A0A5C7J7Y0"/>
<gene>
    <name evidence="4" type="ORF">E6Q11_02610</name>
</gene>
<proteinExistence type="predicted"/>
<name>A0A5C7J7Y0_9BACT</name>
<comment type="caution">
    <text evidence="4">The sequence shown here is derived from an EMBL/GenBank/DDBJ whole genome shotgun (WGS) entry which is preliminary data.</text>
</comment>
<dbReference type="EMBL" id="SSDS01000041">
    <property type="protein sequence ID" value="TXG77641.1"/>
    <property type="molecule type" value="Genomic_DNA"/>
</dbReference>
<evidence type="ECO:0000256" key="3">
    <source>
        <dbReference type="ARBA" id="ARBA00023219"/>
    </source>
</evidence>
<keyword evidence="2" id="KW-1188">Viral release from host cell</keyword>
<accession>A0A5C7J7Y0</accession>